<accession>A0ABP7Y2V7</accession>
<gene>
    <name evidence="2" type="ORF">GCM10022285_17860</name>
</gene>
<comment type="similarity">
    <text evidence="1">Belongs to the ROK (NagC/XylR) family.</text>
</comment>
<dbReference type="SUPFAM" id="SSF53067">
    <property type="entry name" value="Actin-like ATPase domain"/>
    <property type="match status" value="1"/>
</dbReference>
<reference evidence="3" key="1">
    <citation type="journal article" date="2019" name="Int. J. Syst. Evol. Microbiol.">
        <title>The Global Catalogue of Microorganisms (GCM) 10K type strain sequencing project: providing services to taxonomists for standard genome sequencing and annotation.</title>
        <authorList>
            <consortium name="The Broad Institute Genomics Platform"/>
            <consortium name="The Broad Institute Genome Sequencing Center for Infectious Disease"/>
            <person name="Wu L."/>
            <person name="Ma J."/>
        </authorList>
    </citation>
    <scope>NUCLEOTIDE SEQUENCE [LARGE SCALE GENOMIC DNA]</scope>
    <source>
        <strain evidence="3">JCM 17589</strain>
    </source>
</reference>
<evidence type="ECO:0000313" key="3">
    <source>
        <dbReference type="Proteomes" id="UP001501845"/>
    </source>
</evidence>
<dbReference type="RefSeq" id="WP_048456443.1">
    <property type="nucleotide sequence ID" value="NZ_BAABBU010000007.1"/>
</dbReference>
<protein>
    <submittedName>
        <fullName evidence="2">ROK family protein</fullName>
    </submittedName>
</protein>
<name>A0ABP7Y2V7_9ACTN</name>
<comment type="caution">
    <text evidence="2">The sequence shown here is derived from an EMBL/GenBank/DDBJ whole genome shotgun (WGS) entry which is preliminary data.</text>
</comment>
<dbReference type="InterPro" id="IPR043129">
    <property type="entry name" value="ATPase_NBD"/>
</dbReference>
<organism evidence="2 3">
    <name type="scientific">Streptomyces tunisiensis</name>
    <dbReference type="NCBI Taxonomy" id="948699"/>
    <lineage>
        <taxon>Bacteria</taxon>
        <taxon>Bacillati</taxon>
        <taxon>Actinomycetota</taxon>
        <taxon>Actinomycetes</taxon>
        <taxon>Kitasatosporales</taxon>
        <taxon>Streptomycetaceae</taxon>
        <taxon>Streptomyces</taxon>
    </lineage>
</organism>
<dbReference type="InterPro" id="IPR000600">
    <property type="entry name" value="ROK"/>
</dbReference>
<sequence>MHTDLVAALDIGGTKIAGALVDREGRILARAQRPTPAREDGDTVMAAVGAVIGDLAASPLWERAGAVGIGSAGPVDASAGTVSPVNVPGWRDYPLVAQVRDAAGGLPVALIGDGVAITAAEHWQGAARGHDNALCMVVSTGVGGGLVLGGRLHPGPTGNAGHIGHISVDLDGDPCPCGARGCVERIASGPNIARRALENGWRPGPDGDTSAAAVAAAARAGDPVAVASYERAARALAAGIAATATLVEIDIAVIGGGVGKAGEVLFAPLRKALTEFATLSFVRRLAVVPARTGTDAGLVGAAAAALMGRTDAAVAGV</sequence>
<dbReference type="Gene3D" id="3.30.420.40">
    <property type="match status" value="2"/>
</dbReference>
<dbReference type="Proteomes" id="UP001501845">
    <property type="component" value="Unassembled WGS sequence"/>
</dbReference>
<evidence type="ECO:0000313" key="2">
    <source>
        <dbReference type="EMBL" id="GAA4129888.1"/>
    </source>
</evidence>
<dbReference type="PANTHER" id="PTHR18964">
    <property type="entry name" value="ROK (REPRESSOR, ORF, KINASE) FAMILY"/>
    <property type="match status" value="1"/>
</dbReference>
<dbReference type="Pfam" id="PF00480">
    <property type="entry name" value="ROK"/>
    <property type="match status" value="1"/>
</dbReference>
<dbReference type="InterPro" id="IPR049874">
    <property type="entry name" value="ROK_cs"/>
</dbReference>
<proteinExistence type="inferred from homology"/>
<keyword evidence="3" id="KW-1185">Reference proteome</keyword>
<dbReference type="PANTHER" id="PTHR18964:SF169">
    <property type="entry name" value="N-ACETYLMANNOSAMINE KINASE"/>
    <property type="match status" value="1"/>
</dbReference>
<dbReference type="PROSITE" id="PS01125">
    <property type="entry name" value="ROK"/>
    <property type="match status" value="1"/>
</dbReference>
<evidence type="ECO:0000256" key="1">
    <source>
        <dbReference type="ARBA" id="ARBA00006479"/>
    </source>
</evidence>
<dbReference type="EMBL" id="BAABBU010000007">
    <property type="protein sequence ID" value="GAA4129888.1"/>
    <property type="molecule type" value="Genomic_DNA"/>
</dbReference>